<gene>
    <name evidence="2" type="ORF">KGM_203436</name>
</gene>
<reference evidence="2 3" key="1">
    <citation type="journal article" date="2011" name="Cell">
        <title>The monarch butterfly genome yields insights into long-distance migration.</title>
        <authorList>
            <person name="Zhan S."/>
            <person name="Merlin C."/>
            <person name="Boore J.L."/>
            <person name="Reppert S.M."/>
        </authorList>
    </citation>
    <scope>NUCLEOTIDE SEQUENCE [LARGE SCALE GENOMIC DNA]</scope>
    <source>
        <strain evidence="2">F-2</strain>
    </source>
</reference>
<comment type="caution">
    <text evidence="2">The sequence shown here is derived from an EMBL/GenBank/DDBJ whole genome shotgun (WGS) entry which is preliminary data.</text>
</comment>
<dbReference type="AlphaFoldDB" id="A0A212F5V3"/>
<protein>
    <submittedName>
        <fullName evidence="2">Uncharacterized protein</fullName>
    </submittedName>
</protein>
<sequence>MFVGRLKLMIPEGGQEEEASHHQLTRHTQTAPRAATHALHAPHTYKHTGAIKRRMLPAARDVTGEDTEYVPAKHQRSVARANTSRAAATTSSRAATTMPTTPPTPNSTPGQEQHTLVNKRPHEAAHYGLAYSTTRLRRCYSLGIQYKEMHYSMLSHARGGSEAS</sequence>
<dbReference type="KEGG" id="dpl:KGM_203436"/>
<dbReference type="InParanoid" id="A0A212F5V3"/>
<dbReference type="EMBL" id="AGBW02010130">
    <property type="protein sequence ID" value="OWR49108.1"/>
    <property type="molecule type" value="Genomic_DNA"/>
</dbReference>
<dbReference type="Proteomes" id="UP000007151">
    <property type="component" value="Unassembled WGS sequence"/>
</dbReference>
<name>A0A212F5V3_DANPL</name>
<accession>A0A212F5V3</accession>
<feature type="compositionally biased region" description="Low complexity" evidence="1">
    <location>
        <begin position="78"/>
        <end position="99"/>
    </location>
</feature>
<proteinExistence type="predicted"/>
<feature type="region of interest" description="Disordered" evidence="1">
    <location>
        <begin position="67"/>
        <end position="115"/>
    </location>
</feature>
<evidence type="ECO:0000313" key="2">
    <source>
        <dbReference type="EMBL" id="OWR49108.1"/>
    </source>
</evidence>
<organism evidence="2 3">
    <name type="scientific">Danaus plexippus plexippus</name>
    <dbReference type="NCBI Taxonomy" id="278856"/>
    <lineage>
        <taxon>Eukaryota</taxon>
        <taxon>Metazoa</taxon>
        <taxon>Ecdysozoa</taxon>
        <taxon>Arthropoda</taxon>
        <taxon>Hexapoda</taxon>
        <taxon>Insecta</taxon>
        <taxon>Pterygota</taxon>
        <taxon>Neoptera</taxon>
        <taxon>Endopterygota</taxon>
        <taxon>Lepidoptera</taxon>
        <taxon>Glossata</taxon>
        <taxon>Ditrysia</taxon>
        <taxon>Papilionoidea</taxon>
        <taxon>Nymphalidae</taxon>
        <taxon>Danainae</taxon>
        <taxon>Danaini</taxon>
        <taxon>Danaina</taxon>
        <taxon>Danaus</taxon>
        <taxon>Danaus</taxon>
    </lineage>
</organism>
<feature type="region of interest" description="Disordered" evidence="1">
    <location>
        <begin position="8"/>
        <end position="40"/>
    </location>
</feature>
<keyword evidence="3" id="KW-1185">Reference proteome</keyword>
<evidence type="ECO:0000256" key="1">
    <source>
        <dbReference type="SAM" id="MobiDB-lite"/>
    </source>
</evidence>
<evidence type="ECO:0000313" key="3">
    <source>
        <dbReference type="Proteomes" id="UP000007151"/>
    </source>
</evidence>